<evidence type="ECO:0008006" key="3">
    <source>
        <dbReference type="Google" id="ProtNLM"/>
    </source>
</evidence>
<comment type="caution">
    <text evidence="1">The sequence shown here is derived from an EMBL/GenBank/DDBJ whole genome shotgun (WGS) entry which is preliminary data.</text>
</comment>
<dbReference type="OrthoDB" id="9909311at2759"/>
<proteinExistence type="predicted"/>
<protein>
    <recommendedName>
        <fullName evidence="3">DDE-1 domain-containing protein</fullName>
    </recommendedName>
</protein>
<evidence type="ECO:0000313" key="2">
    <source>
        <dbReference type="Proteomes" id="UP000186922"/>
    </source>
</evidence>
<sequence length="97" mass="10901">MLRILKEVRQGGEGSTADVSALEKWYSDDLPNILLEFDLKDIWNADEKGLFYRQVPNKSLVGEEEGIPKGVKLKKERITVLLSGNALGERFPVWLAG</sequence>
<evidence type="ECO:0000313" key="1">
    <source>
        <dbReference type="EMBL" id="GAV00496.1"/>
    </source>
</evidence>
<dbReference type="Proteomes" id="UP000186922">
    <property type="component" value="Unassembled WGS sequence"/>
</dbReference>
<keyword evidence="2" id="KW-1185">Reference proteome</keyword>
<gene>
    <name evidence="1" type="primary">RvY_11335-1</name>
    <name evidence="1" type="synonym">RvY_11335.1</name>
    <name evidence="1" type="ORF">RvY_11335</name>
</gene>
<dbReference type="EMBL" id="BDGG01000006">
    <property type="protein sequence ID" value="GAV00496.1"/>
    <property type="molecule type" value="Genomic_DNA"/>
</dbReference>
<accession>A0A1D1VI73</accession>
<dbReference type="AlphaFoldDB" id="A0A1D1VI73"/>
<dbReference type="STRING" id="947166.A0A1D1VI73"/>
<organism evidence="1 2">
    <name type="scientific">Ramazzottius varieornatus</name>
    <name type="common">Water bear</name>
    <name type="synonym">Tardigrade</name>
    <dbReference type="NCBI Taxonomy" id="947166"/>
    <lineage>
        <taxon>Eukaryota</taxon>
        <taxon>Metazoa</taxon>
        <taxon>Ecdysozoa</taxon>
        <taxon>Tardigrada</taxon>
        <taxon>Eutardigrada</taxon>
        <taxon>Parachela</taxon>
        <taxon>Hypsibioidea</taxon>
        <taxon>Ramazzottiidae</taxon>
        <taxon>Ramazzottius</taxon>
    </lineage>
</organism>
<reference evidence="1 2" key="1">
    <citation type="journal article" date="2016" name="Nat. Commun.">
        <title>Extremotolerant tardigrade genome and improved radiotolerance of human cultured cells by tardigrade-unique protein.</title>
        <authorList>
            <person name="Hashimoto T."/>
            <person name="Horikawa D.D."/>
            <person name="Saito Y."/>
            <person name="Kuwahara H."/>
            <person name="Kozuka-Hata H."/>
            <person name="Shin-I T."/>
            <person name="Minakuchi Y."/>
            <person name="Ohishi K."/>
            <person name="Motoyama A."/>
            <person name="Aizu T."/>
            <person name="Enomoto A."/>
            <person name="Kondo K."/>
            <person name="Tanaka S."/>
            <person name="Hara Y."/>
            <person name="Koshikawa S."/>
            <person name="Sagara H."/>
            <person name="Miura T."/>
            <person name="Yokobori S."/>
            <person name="Miyagawa K."/>
            <person name="Suzuki Y."/>
            <person name="Kubo T."/>
            <person name="Oyama M."/>
            <person name="Kohara Y."/>
            <person name="Fujiyama A."/>
            <person name="Arakawa K."/>
            <person name="Katayama T."/>
            <person name="Toyoda A."/>
            <person name="Kunieda T."/>
        </authorList>
    </citation>
    <scope>NUCLEOTIDE SEQUENCE [LARGE SCALE GENOMIC DNA]</scope>
    <source>
        <strain evidence="1 2">YOKOZUNA-1</strain>
    </source>
</reference>
<name>A0A1D1VI73_RAMVA</name>